<protein>
    <submittedName>
        <fullName evidence="2">Uncharacterized protein</fullName>
    </submittedName>
</protein>
<keyword evidence="3" id="KW-1185">Reference proteome</keyword>
<organism evidence="2 3">
    <name type="scientific">Psychroflexus aurantiacus</name>
    <dbReference type="NCBI Taxonomy" id="2709310"/>
    <lineage>
        <taxon>Bacteria</taxon>
        <taxon>Pseudomonadati</taxon>
        <taxon>Bacteroidota</taxon>
        <taxon>Flavobacteriia</taxon>
        <taxon>Flavobacteriales</taxon>
        <taxon>Flavobacteriaceae</taxon>
        <taxon>Psychroflexus</taxon>
    </lineage>
</organism>
<feature type="transmembrane region" description="Helical" evidence="1">
    <location>
        <begin position="20"/>
        <end position="53"/>
    </location>
</feature>
<reference evidence="2 3" key="1">
    <citation type="submission" date="2020-02" db="EMBL/GenBank/DDBJ databases">
        <title>Flavobacteriaceae Psychroflexus bacterium YR1-1, complete genome.</title>
        <authorList>
            <person name="Li Y."/>
            <person name="Wu S."/>
        </authorList>
    </citation>
    <scope>NUCLEOTIDE SEQUENCE [LARGE SCALE GENOMIC DNA]</scope>
    <source>
        <strain evidence="2 3">YR1-1</strain>
    </source>
</reference>
<dbReference type="Proteomes" id="UP000478505">
    <property type="component" value="Unassembled WGS sequence"/>
</dbReference>
<keyword evidence="1" id="KW-1133">Transmembrane helix</keyword>
<name>A0A6B3RAW2_9FLAO</name>
<proteinExistence type="predicted"/>
<comment type="caution">
    <text evidence="2">The sequence shown here is derived from an EMBL/GenBank/DDBJ whole genome shotgun (WGS) entry which is preliminary data.</text>
</comment>
<gene>
    <name evidence="2" type="ORF">G3567_10860</name>
</gene>
<evidence type="ECO:0000256" key="1">
    <source>
        <dbReference type="SAM" id="Phobius"/>
    </source>
</evidence>
<dbReference type="AlphaFoldDB" id="A0A6B3RAW2"/>
<dbReference type="RefSeq" id="WP_164005347.1">
    <property type="nucleotide sequence ID" value="NZ_JAAIKD010000005.1"/>
</dbReference>
<keyword evidence="1" id="KW-0472">Membrane</keyword>
<feature type="transmembrane region" description="Helical" evidence="1">
    <location>
        <begin position="86"/>
        <end position="105"/>
    </location>
</feature>
<evidence type="ECO:0000313" key="3">
    <source>
        <dbReference type="Proteomes" id="UP000478505"/>
    </source>
</evidence>
<keyword evidence="1" id="KW-0812">Transmembrane</keyword>
<dbReference type="EMBL" id="JAAIKD010000005">
    <property type="protein sequence ID" value="NEV94644.1"/>
    <property type="molecule type" value="Genomic_DNA"/>
</dbReference>
<sequence>METNKETFPEGHFINKWTGLGIAIFSGIGIPISIITGNLGLIGIGPAIGVAVGVSVGQSMEKKYAKEGRIRPLNDQEKRKRKMTTYVGLAIMILGLITFLLIYLLK</sequence>
<evidence type="ECO:0000313" key="2">
    <source>
        <dbReference type="EMBL" id="NEV94644.1"/>
    </source>
</evidence>
<accession>A0A6B3RAW2</accession>